<gene>
    <name evidence="10" type="ORF">BYL167_LOCUS10667</name>
    <name evidence="9" type="ORF">GIL414_LOCUS7094</name>
    <name evidence="8" type="ORF">SMN809_LOCUS1997</name>
</gene>
<keyword evidence="5" id="KW-0472">Membrane</keyword>
<dbReference type="EMBL" id="CAJOBH010003242">
    <property type="protein sequence ID" value="CAF3944004.1"/>
    <property type="molecule type" value="Genomic_DNA"/>
</dbReference>
<protein>
    <recommendedName>
        <fullName evidence="7">Lipid desaturase domain-containing protein</fullName>
    </recommendedName>
</protein>
<organism evidence="8 11">
    <name type="scientific">Rotaria magnacalcarata</name>
    <dbReference type="NCBI Taxonomy" id="392030"/>
    <lineage>
        <taxon>Eukaryota</taxon>
        <taxon>Metazoa</taxon>
        <taxon>Spiralia</taxon>
        <taxon>Gnathifera</taxon>
        <taxon>Rotifera</taxon>
        <taxon>Eurotatoria</taxon>
        <taxon>Bdelloidea</taxon>
        <taxon>Philodinida</taxon>
        <taxon>Philodinidae</taxon>
        <taxon>Rotaria</taxon>
    </lineage>
</organism>
<evidence type="ECO:0000313" key="11">
    <source>
        <dbReference type="Proteomes" id="UP000676336"/>
    </source>
</evidence>
<evidence type="ECO:0000313" key="9">
    <source>
        <dbReference type="EMBL" id="CAF3911599.1"/>
    </source>
</evidence>
<evidence type="ECO:0000259" key="7">
    <source>
        <dbReference type="Pfam" id="PF10520"/>
    </source>
</evidence>
<dbReference type="InterPro" id="IPR019547">
    <property type="entry name" value="Lipid_desat"/>
</dbReference>
<dbReference type="Proteomes" id="UP000681720">
    <property type="component" value="Unassembled WGS sequence"/>
</dbReference>
<evidence type="ECO:0000256" key="2">
    <source>
        <dbReference type="ARBA" id="ARBA00007620"/>
    </source>
</evidence>
<keyword evidence="3" id="KW-0812">Transmembrane</keyword>
<evidence type="ECO:0000256" key="6">
    <source>
        <dbReference type="SAM" id="MobiDB-lite"/>
    </source>
</evidence>
<evidence type="ECO:0000256" key="3">
    <source>
        <dbReference type="ARBA" id="ARBA00022692"/>
    </source>
</evidence>
<dbReference type="GO" id="GO:0016491">
    <property type="term" value="F:oxidoreductase activity"/>
    <property type="evidence" value="ECO:0007669"/>
    <property type="project" value="TreeGrafter"/>
</dbReference>
<dbReference type="Proteomes" id="UP000681967">
    <property type="component" value="Unassembled WGS sequence"/>
</dbReference>
<dbReference type="Proteomes" id="UP000676336">
    <property type="component" value="Unassembled WGS sequence"/>
</dbReference>
<evidence type="ECO:0000256" key="5">
    <source>
        <dbReference type="ARBA" id="ARBA00023136"/>
    </source>
</evidence>
<feature type="domain" description="Lipid desaturase" evidence="7">
    <location>
        <begin position="89"/>
        <end position="266"/>
    </location>
</feature>
<dbReference type="PANTHER" id="PTHR48177">
    <property type="entry name" value="TRANSMEMBRANE PROTEIN 189"/>
    <property type="match status" value="1"/>
</dbReference>
<dbReference type="PANTHER" id="PTHR48177:SF1">
    <property type="entry name" value="PLASMANYLETHANOLAMINE DESATURASE 1"/>
    <property type="match status" value="1"/>
</dbReference>
<comment type="caution">
    <text evidence="8">The sequence shown here is derived from an EMBL/GenBank/DDBJ whole genome shotgun (WGS) entry which is preliminary data.</text>
</comment>
<evidence type="ECO:0000313" key="10">
    <source>
        <dbReference type="EMBL" id="CAF3944004.1"/>
    </source>
</evidence>
<evidence type="ECO:0000256" key="4">
    <source>
        <dbReference type="ARBA" id="ARBA00022989"/>
    </source>
</evidence>
<keyword evidence="4" id="KW-1133">Transmembrane helix</keyword>
<dbReference type="AlphaFoldDB" id="A0A8S2JPK6"/>
<dbReference type="InterPro" id="IPR052601">
    <property type="entry name" value="Plasmalogen_desaturase"/>
</dbReference>
<comment type="subcellular location">
    <subcellularLocation>
        <location evidence="1">Membrane</location>
        <topology evidence="1">Multi-pass membrane protein</topology>
    </subcellularLocation>
</comment>
<feature type="region of interest" description="Disordered" evidence="6">
    <location>
        <begin position="1"/>
        <end position="25"/>
    </location>
</feature>
<proteinExistence type="inferred from homology"/>
<sequence>MCLSSLTTSPCSASSTDSSSLSAGASKRNDMMENNLQDLSSEDMLVAKNSMPEDDPNGNTLHDAREIRWGPQHAGAKLLASQYTKVLGILTADLASGIVHWCADTWGSVDMPFIGRNFLRPFREHHIDPTSITRHDFVETNGDNFAVTVPYLLYMAYKFTYWNDTDIRKIYNFEVYMFLLAIFVSMTNQFHKWSHTYFGLPSYIVFLQRYHVILPRRHHRLHHVVPHDTYFCITTGWLNWPLEMIKFWPWLESIVETYTGAKPRSDDFAWAQKTEKVHCY</sequence>
<evidence type="ECO:0000313" key="8">
    <source>
        <dbReference type="EMBL" id="CAF3815813.1"/>
    </source>
</evidence>
<dbReference type="Pfam" id="PF10520">
    <property type="entry name" value="Lipid_desat"/>
    <property type="match status" value="1"/>
</dbReference>
<name>A0A8S2JPK6_9BILA</name>
<evidence type="ECO:0000256" key="1">
    <source>
        <dbReference type="ARBA" id="ARBA00004141"/>
    </source>
</evidence>
<comment type="similarity">
    <text evidence="2">Belongs to the fatty acid desaturase CarF family.</text>
</comment>
<reference evidence="8" key="1">
    <citation type="submission" date="2021-02" db="EMBL/GenBank/DDBJ databases">
        <authorList>
            <person name="Nowell W R."/>
        </authorList>
    </citation>
    <scope>NUCLEOTIDE SEQUENCE</scope>
</reference>
<dbReference type="EMBL" id="CAJOBJ010002113">
    <property type="protein sequence ID" value="CAF3911599.1"/>
    <property type="molecule type" value="Genomic_DNA"/>
</dbReference>
<dbReference type="GO" id="GO:0016020">
    <property type="term" value="C:membrane"/>
    <property type="evidence" value="ECO:0007669"/>
    <property type="project" value="UniProtKB-SubCell"/>
</dbReference>
<dbReference type="EMBL" id="CAJOBI010000337">
    <property type="protein sequence ID" value="CAF3815813.1"/>
    <property type="molecule type" value="Genomic_DNA"/>
</dbReference>
<accession>A0A8S2JPK6</accession>